<accession>A0A401GZJ8</accession>
<gene>
    <name evidence="4" type="ORF">SCP_1102550</name>
</gene>
<name>A0A401GZJ8_9APHY</name>
<dbReference type="GeneID" id="38784495"/>
<dbReference type="EMBL" id="BFAD01000011">
    <property type="protein sequence ID" value="GBE87578.1"/>
    <property type="molecule type" value="Genomic_DNA"/>
</dbReference>
<dbReference type="AlphaFoldDB" id="A0A401GZJ8"/>
<sequence length="354" mass="37189">MFLELLWIEYALLLFSRVTAQTTNATCKPIASNWTSNSLGQSPCLVAAYAFGACQANTSWSVGSLQNLSSTYPGPTESQANRCTCSSVSYSLISACAACQEAQLSPWDTWIANCSSSDISNAQYQHQVPSGTAIPAWAFIEVSGVWDASTAMRIALEDIPDCTSSTDGTPSSYCNVTMPTMPPATIISSAHSGAKLKTILASVIGGVGFVTVLSVAFLLWRRWCRRRHPAAAGDGGAEADAAEGDVALDTLKPSVDEECPTLYATQTRSEGPTRPPTSHPSRTRPGNRGSRRTHSSKSSGQSYAPPSFAVSDPAATGGDEPQAPDVLPPVYSPCLPPGIEASVRYSATPQGPAS</sequence>
<dbReference type="Proteomes" id="UP000287166">
    <property type="component" value="Unassembled WGS sequence"/>
</dbReference>
<evidence type="ECO:0000256" key="1">
    <source>
        <dbReference type="SAM" id="MobiDB-lite"/>
    </source>
</evidence>
<proteinExistence type="predicted"/>
<protein>
    <submittedName>
        <fullName evidence="4">Uncharacterized protein</fullName>
    </submittedName>
</protein>
<keyword evidence="2" id="KW-0812">Transmembrane</keyword>
<feature type="chain" id="PRO_5019033972" evidence="3">
    <location>
        <begin position="21"/>
        <end position="354"/>
    </location>
</feature>
<feature type="signal peptide" evidence="3">
    <location>
        <begin position="1"/>
        <end position="20"/>
    </location>
</feature>
<organism evidence="4 5">
    <name type="scientific">Sparassis crispa</name>
    <dbReference type="NCBI Taxonomy" id="139825"/>
    <lineage>
        <taxon>Eukaryota</taxon>
        <taxon>Fungi</taxon>
        <taxon>Dikarya</taxon>
        <taxon>Basidiomycota</taxon>
        <taxon>Agaricomycotina</taxon>
        <taxon>Agaricomycetes</taxon>
        <taxon>Polyporales</taxon>
        <taxon>Sparassidaceae</taxon>
        <taxon>Sparassis</taxon>
    </lineage>
</organism>
<dbReference type="InParanoid" id="A0A401GZJ8"/>
<evidence type="ECO:0000313" key="5">
    <source>
        <dbReference type="Proteomes" id="UP000287166"/>
    </source>
</evidence>
<dbReference type="RefSeq" id="XP_027618491.1">
    <property type="nucleotide sequence ID" value="XM_027762690.1"/>
</dbReference>
<keyword evidence="5" id="KW-1185">Reference proteome</keyword>
<keyword evidence="2" id="KW-1133">Transmembrane helix</keyword>
<dbReference type="OrthoDB" id="2754894at2759"/>
<dbReference type="STRING" id="139825.A0A401GZJ8"/>
<feature type="region of interest" description="Disordered" evidence="1">
    <location>
        <begin position="263"/>
        <end position="354"/>
    </location>
</feature>
<feature type="transmembrane region" description="Helical" evidence="2">
    <location>
        <begin position="199"/>
        <end position="220"/>
    </location>
</feature>
<evidence type="ECO:0000256" key="3">
    <source>
        <dbReference type="SAM" id="SignalP"/>
    </source>
</evidence>
<keyword evidence="2" id="KW-0472">Membrane</keyword>
<feature type="compositionally biased region" description="Polar residues" evidence="1">
    <location>
        <begin position="345"/>
        <end position="354"/>
    </location>
</feature>
<evidence type="ECO:0000313" key="4">
    <source>
        <dbReference type="EMBL" id="GBE87578.1"/>
    </source>
</evidence>
<feature type="compositionally biased region" description="Pro residues" evidence="1">
    <location>
        <begin position="326"/>
        <end position="336"/>
    </location>
</feature>
<comment type="caution">
    <text evidence="4">The sequence shown here is derived from an EMBL/GenBank/DDBJ whole genome shotgun (WGS) entry which is preliminary data.</text>
</comment>
<evidence type="ECO:0000256" key="2">
    <source>
        <dbReference type="SAM" id="Phobius"/>
    </source>
</evidence>
<reference evidence="4 5" key="1">
    <citation type="journal article" date="2018" name="Sci. Rep.">
        <title>Genome sequence of the cauliflower mushroom Sparassis crispa (Hanabiratake) and its association with beneficial usage.</title>
        <authorList>
            <person name="Kiyama R."/>
            <person name="Furutani Y."/>
            <person name="Kawaguchi K."/>
            <person name="Nakanishi T."/>
        </authorList>
    </citation>
    <scope>NUCLEOTIDE SEQUENCE [LARGE SCALE GENOMIC DNA]</scope>
</reference>
<keyword evidence="3" id="KW-0732">Signal</keyword>